<reference evidence="1 2" key="1">
    <citation type="submission" date="2017-10" db="EMBL/GenBank/DDBJ databases">
        <title>Draft genome of Longimonas halophila.</title>
        <authorList>
            <person name="Goh K.M."/>
            <person name="Shamsir M.S."/>
            <person name="Lim S.W."/>
        </authorList>
    </citation>
    <scope>NUCLEOTIDE SEQUENCE [LARGE SCALE GENOMIC DNA]</scope>
    <source>
        <strain evidence="1 2">KCTC 42399</strain>
    </source>
</reference>
<protein>
    <submittedName>
        <fullName evidence="1">Uncharacterized protein</fullName>
    </submittedName>
</protein>
<name>A0A2H3P0J7_9BACT</name>
<dbReference type="RefSeq" id="WP_098062322.1">
    <property type="nucleotide sequence ID" value="NZ_PDEP01000007.1"/>
</dbReference>
<gene>
    <name evidence="1" type="ORF">CRI93_09160</name>
</gene>
<dbReference type="EMBL" id="PDEP01000007">
    <property type="protein sequence ID" value="PEN06796.1"/>
    <property type="molecule type" value="Genomic_DNA"/>
</dbReference>
<organism evidence="1 2">
    <name type="scientific">Longimonas halophila</name>
    <dbReference type="NCBI Taxonomy" id="1469170"/>
    <lineage>
        <taxon>Bacteria</taxon>
        <taxon>Pseudomonadati</taxon>
        <taxon>Rhodothermota</taxon>
        <taxon>Rhodothermia</taxon>
        <taxon>Rhodothermales</taxon>
        <taxon>Salisaetaceae</taxon>
        <taxon>Longimonas</taxon>
    </lineage>
</organism>
<dbReference type="OrthoDB" id="1523307at2"/>
<comment type="caution">
    <text evidence="1">The sequence shown here is derived from an EMBL/GenBank/DDBJ whole genome shotgun (WGS) entry which is preliminary data.</text>
</comment>
<sequence>MATLDLNLFARAADDVERTQYQILSGLQQAHRDFEEQRIYPHLGQLVSLYTSIQTIIDRSDSYRNATTGEATGVDWEAGALQYKWPELEDDELSTVRALMEWALPRIQEAIEEGRSIYEMVEDNFDVETVGIVPSYVQEGYVLVPDREVHRLHVLRYTVSIFTKEDEQYRTLRTEHCKSIDQFGVDTHPSTIKLEMVDERKDLPNPATYMFNTDLAVPYEPTLLPVAKRTLMRHLAQEDGWA</sequence>
<keyword evidence="2" id="KW-1185">Reference proteome</keyword>
<dbReference type="Proteomes" id="UP000221024">
    <property type="component" value="Unassembled WGS sequence"/>
</dbReference>
<proteinExistence type="predicted"/>
<accession>A0A2H3P0J7</accession>
<evidence type="ECO:0000313" key="1">
    <source>
        <dbReference type="EMBL" id="PEN06796.1"/>
    </source>
</evidence>
<dbReference type="AlphaFoldDB" id="A0A2H3P0J7"/>
<evidence type="ECO:0000313" key="2">
    <source>
        <dbReference type="Proteomes" id="UP000221024"/>
    </source>
</evidence>